<evidence type="ECO:0000313" key="3">
    <source>
        <dbReference type="EMBL" id="KAB2334791.1"/>
    </source>
</evidence>
<dbReference type="PRINTS" id="PR00598">
    <property type="entry name" value="HTHMARR"/>
</dbReference>
<dbReference type="PANTHER" id="PTHR33164">
    <property type="entry name" value="TRANSCRIPTIONAL REGULATOR, MARR FAMILY"/>
    <property type="match status" value="1"/>
</dbReference>
<dbReference type="InterPro" id="IPR036390">
    <property type="entry name" value="WH_DNA-bd_sf"/>
</dbReference>
<dbReference type="AlphaFoldDB" id="A0A6L3V3Y1"/>
<evidence type="ECO:0000259" key="2">
    <source>
        <dbReference type="PROSITE" id="PS50995"/>
    </source>
</evidence>
<dbReference type="OrthoDB" id="2352979at2"/>
<organism evidence="3 4">
    <name type="scientific">Cytobacillus depressus</name>
    <dbReference type="NCBI Taxonomy" id="1602942"/>
    <lineage>
        <taxon>Bacteria</taxon>
        <taxon>Bacillati</taxon>
        <taxon>Bacillota</taxon>
        <taxon>Bacilli</taxon>
        <taxon>Bacillales</taxon>
        <taxon>Bacillaceae</taxon>
        <taxon>Cytobacillus</taxon>
    </lineage>
</organism>
<reference evidence="3 4" key="1">
    <citation type="journal article" date="2016" name="Antonie Van Leeuwenhoek">
        <title>Bacillus depressus sp. nov., isolated from soil of a sunflower field.</title>
        <authorList>
            <person name="Wei X."/>
            <person name="Xin D."/>
            <person name="Xin Y."/>
            <person name="Zhang H."/>
            <person name="Wang T."/>
            <person name="Zhang J."/>
        </authorList>
    </citation>
    <scope>NUCLEOTIDE SEQUENCE [LARGE SCALE GENOMIC DNA]</scope>
    <source>
        <strain evidence="3 4">BZ1</strain>
    </source>
</reference>
<dbReference type="SMART" id="SM00347">
    <property type="entry name" value="HTH_MARR"/>
    <property type="match status" value="1"/>
</dbReference>
<accession>A0A6L3V3Y1</accession>
<proteinExistence type="predicted"/>
<keyword evidence="1" id="KW-0238">DNA-binding</keyword>
<gene>
    <name evidence="3" type="ORF">F7731_13595</name>
</gene>
<dbReference type="GO" id="GO:0006950">
    <property type="term" value="P:response to stress"/>
    <property type="evidence" value="ECO:0007669"/>
    <property type="project" value="TreeGrafter"/>
</dbReference>
<protein>
    <submittedName>
        <fullName evidence="3">MarR family transcriptional regulator</fullName>
    </submittedName>
</protein>
<dbReference type="InterPro" id="IPR039422">
    <property type="entry name" value="MarR/SlyA-like"/>
</dbReference>
<dbReference type="EMBL" id="WBOS01000005">
    <property type="protein sequence ID" value="KAB2334791.1"/>
    <property type="molecule type" value="Genomic_DNA"/>
</dbReference>
<dbReference type="GO" id="GO:0003700">
    <property type="term" value="F:DNA-binding transcription factor activity"/>
    <property type="evidence" value="ECO:0007669"/>
    <property type="project" value="InterPro"/>
</dbReference>
<dbReference type="PROSITE" id="PS50995">
    <property type="entry name" value="HTH_MARR_2"/>
    <property type="match status" value="1"/>
</dbReference>
<comment type="caution">
    <text evidence="3">The sequence shown here is derived from an EMBL/GenBank/DDBJ whole genome shotgun (WGS) entry which is preliminary data.</text>
</comment>
<dbReference type="GO" id="GO:0003677">
    <property type="term" value="F:DNA binding"/>
    <property type="evidence" value="ECO:0007669"/>
    <property type="project" value="UniProtKB-KW"/>
</dbReference>
<dbReference type="RefSeq" id="WP_151535331.1">
    <property type="nucleotide sequence ID" value="NZ_WBOS01000005.1"/>
</dbReference>
<evidence type="ECO:0000256" key="1">
    <source>
        <dbReference type="ARBA" id="ARBA00023125"/>
    </source>
</evidence>
<dbReference type="InterPro" id="IPR036388">
    <property type="entry name" value="WH-like_DNA-bd_sf"/>
</dbReference>
<sequence length="161" mass="18392">MHCENQPNMRSGELFRAIWRVNLSMRKIVQRTAVTNDLTVPQYAVLMTLAPYREMTQKELGQMMQFPKSTLSQAVDGLVQAGFMERHPVKENRREMQLILSNEGKTQIQTMKEQEGGINRVFESAIDTLQAKQYAELLASLDQIAKFLEEKSPEQGEGSND</sequence>
<feature type="domain" description="HTH marR-type" evidence="2">
    <location>
        <begin position="11"/>
        <end position="146"/>
    </location>
</feature>
<keyword evidence="4" id="KW-1185">Reference proteome</keyword>
<dbReference type="Gene3D" id="1.10.10.10">
    <property type="entry name" value="Winged helix-like DNA-binding domain superfamily/Winged helix DNA-binding domain"/>
    <property type="match status" value="1"/>
</dbReference>
<dbReference type="PANTHER" id="PTHR33164:SF43">
    <property type="entry name" value="HTH-TYPE TRANSCRIPTIONAL REPRESSOR YETL"/>
    <property type="match status" value="1"/>
</dbReference>
<dbReference type="Pfam" id="PF01047">
    <property type="entry name" value="MarR"/>
    <property type="match status" value="1"/>
</dbReference>
<dbReference type="Proteomes" id="UP000481030">
    <property type="component" value="Unassembled WGS sequence"/>
</dbReference>
<evidence type="ECO:0000313" key="4">
    <source>
        <dbReference type="Proteomes" id="UP000481030"/>
    </source>
</evidence>
<dbReference type="SUPFAM" id="SSF46785">
    <property type="entry name" value="Winged helix' DNA-binding domain"/>
    <property type="match status" value="1"/>
</dbReference>
<name>A0A6L3V3Y1_9BACI</name>
<dbReference type="InterPro" id="IPR000835">
    <property type="entry name" value="HTH_MarR-typ"/>
</dbReference>